<dbReference type="AlphaFoldDB" id="A0A4Q7L9Q3"/>
<evidence type="ECO:0000259" key="2">
    <source>
        <dbReference type="Pfam" id="PF13845"/>
    </source>
</evidence>
<dbReference type="InterPro" id="IPR026004">
    <property type="entry name" value="Septum_form"/>
</dbReference>
<accession>A0A4Q7L9Q3</accession>
<dbReference type="Proteomes" id="UP000294257">
    <property type="component" value="Unassembled WGS sequence"/>
</dbReference>
<dbReference type="Pfam" id="PF13845">
    <property type="entry name" value="Septum_form"/>
    <property type="match status" value="1"/>
</dbReference>
<feature type="domain" description="Septum formation-related" evidence="2">
    <location>
        <begin position="53"/>
        <end position="262"/>
    </location>
</feature>
<evidence type="ECO:0000313" key="3">
    <source>
        <dbReference type="EMBL" id="RZS45182.1"/>
    </source>
</evidence>
<evidence type="ECO:0000256" key="1">
    <source>
        <dbReference type="SAM" id="MobiDB-lite"/>
    </source>
</evidence>
<comment type="caution">
    <text evidence="3">The sequence shown here is derived from an EMBL/GenBank/DDBJ whole genome shotgun (WGS) entry which is preliminary data.</text>
</comment>
<gene>
    <name evidence="3" type="ORF">EV193_1011069</name>
</gene>
<organism evidence="3 4">
    <name type="scientific">Herbihabitans rhizosphaerae</name>
    <dbReference type="NCBI Taxonomy" id="1872711"/>
    <lineage>
        <taxon>Bacteria</taxon>
        <taxon>Bacillati</taxon>
        <taxon>Actinomycetota</taxon>
        <taxon>Actinomycetes</taxon>
        <taxon>Pseudonocardiales</taxon>
        <taxon>Pseudonocardiaceae</taxon>
        <taxon>Herbihabitans</taxon>
    </lineage>
</organism>
<reference evidence="3 4" key="1">
    <citation type="submission" date="2019-02" db="EMBL/GenBank/DDBJ databases">
        <title>Genomic Encyclopedia of Type Strains, Phase IV (KMG-IV): sequencing the most valuable type-strain genomes for metagenomic binning, comparative biology and taxonomic classification.</title>
        <authorList>
            <person name="Goeker M."/>
        </authorList>
    </citation>
    <scope>NUCLEOTIDE SEQUENCE [LARGE SCALE GENOMIC DNA]</scope>
    <source>
        <strain evidence="3 4">DSM 101727</strain>
    </source>
</reference>
<proteinExistence type="predicted"/>
<keyword evidence="4" id="KW-1185">Reference proteome</keyword>
<feature type="compositionally biased region" description="Pro residues" evidence="1">
    <location>
        <begin position="286"/>
        <end position="302"/>
    </location>
</feature>
<name>A0A4Q7L9Q3_9PSEU</name>
<dbReference type="EMBL" id="SGWQ01000001">
    <property type="protein sequence ID" value="RZS45182.1"/>
    <property type="molecule type" value="Genomic_DNA"/>
</dbReference>
<sequence>MVGAFAGALVVLTLSVLFSWPADLRAEQPIDDAQSAAQRESRLAAEAFDSPPGSCLQWARPDARDMHKVDCAQPHVFEVTGVVDVSADHGPDADPPAPEQWRLIAQSNCTAGASAYLGGKLDPFGTFSVNALRPPDDKWRGGDRKVRCGLQRSSSLPGRAAGQDQSNVHPPGTCLALVGKTVGDPVDCRDAHAYEIVGIADLSVLGPAYPQIGKQHEKLAEVCQQIVAQYSNNADLSTMKLILSWDTLAEESWNIGSRKVDCKVGARLSDGSGLAPVSGSLKAATGPPPPAGTPPVPPTTGR</sequence>
<protein>
    <submittedName>
        <fullName evidence="3">Putative regulator of septum formation</fullName>
    </submittedName>
</protein>
<feature type="region of interest" description="Disordered" evidence="1">
    <location>
        <begin position="276"/>
        <end position="302"/>
    </location>
</feature>
<evidence type="ECO:0000313" key="4">
    <source>
        <dbReference type="Proteomes" id="UP000294257"/>
    </source>
</evidence>